<gene>
    <name evidence="3" type="ORF">GCM10017596_23860</name>
</gene>
<keyword evidence="2" id="KW-1133">Transmembrane helix</keyword>
<feature type="transmembrane region" description="Helical" evidence="2">
    <location>
        <begin position="166"/>
        <end position="186"/>
    </location>
</feature>
<evidence type="ECO:0000313" key="3">
    <source>
        <dbReference type="EMBL" id="GLK02671.1"/>
    </source>
</evidence>
<dbReference type="EMBL" id="BSET01000002">
    <property type="protein sequence ID" value="GLK02671.1"/>
    <property type="molecule type" value="Genomic_DNA"/>
</dbReference>
<keyword evidence="4" id="KW-1185">Reference proteome</keyword>
<evidence type="ECO:0000256" key="1">
    <source>
        <dbReference type="SAM" id="MobiDB-lite"/>
    </source>
</evidence>
<comment type="caution">
    <text evidence="3">The sequence shown here is derived from an EMBL/GenBank/DDBJ whole genome shotgun (WGS) entry which is preliminary data.</text>
</comment>
<sequence length="197" mass="19410">MTALVGAPSSALAAEPPALSAPVHTTAVWVDLESDASRSGVRAIEVRAAGQTWATTSVAATPFGATAQAPAAPGALELRVAVSAAVYADVVVTFVDASGLVLDSVVVRDVRLAAPTAGAKERWTNWADFETAPHGGDGASDGNSSGGGGGDSSSGPLALTGGVAPALWIVGSAIIAVIAGAALIIARRRRSNNEGDS</sequence>
<keyword evidence="2" id="KW-0472">Membrane</keyword>
<dbReference type="Proteomes" id="UP001142325">
    <property type="component" value="Unassembled WGS sequence"/>
</dbReference>
<name>A0A9W6HV73_9MICO</name>
<feature type="compositionally biased region" description="Gly residues" evidence="1">
    <location>
        <begin position="135"/>
        <end position="152"/>
    </location>
</feature>
<evidence type="ECO:0000256" key="2">
    <source>
        <dbReference type="SAM" id="Phobius"/>
    </source>
</evidence>
<reference evidence="3" key="2">
    <citation type="submission" date="2023-01" db="EMBL/GenBank/DDBJ databases">
        <authorList>
            <person name="Sun Q."/>
            <person name="Evtushenko L."/>
        </authorList>
    </citation>
    <scope>NUCLEOTIDE SEQUENCE</scope>
    <source>
        <strain evidence="3">VKM Ac-1958</strain>
    </source>
</reference>
<reference evidence="3" key="1">
    <citation type="journal article" date="2014" name="Int. J. Syst. Evol. Microbiol.">
        <title>Complete genome sequence of Corynebacterium casei LMG S-19264T (=DSM 44701T), isolated from a smear-ripened cheese.</title>
        <authorList>
            <consortium name="US DOE Joint Genome Institute (JGI-PGF)"/>
            <person name="Walter F."/>
            <person name="Albersmeier A."/>
            <person name="Kalinowski J."/>
            <person name="Ruckert C."/>
        </authorList>
    </citation>
    <scope>NUCLEOTIDE SEQUENCE</scope>
    <source>
        <strain evidence="3">VKM Ac-1958</strain>
    </source>
</reference>
<accession>A0A9W6HV73</accession>
<protein>
    <submittedName>
        <fullName evidence="3">Uncharacterized protein</fullName>
    </submittedName>
</protein>
<feature type="region of interest" description="Disordered" evidence="1">
    <location>
        <begin position="129"/>
        <end position="153"/>
    </location>
</feature>
<keyword evidence="2" id="KW-0812">Transmembrane</keyword>
<organism evidence="3 4">
    <name type="scientific">Microbacterium keratanolyticum</name>
    <dbReference type="NCBI Taxonomy" id="67574"/>
    <lineage>
        <taxon>Bacteria</taxon>
        <taxon>Bacillati</taxon>
        <taxon>Actinomycetota</taxon>
        <taxon>Actinomycetes</taxon>
        <taxon>Micrococcales</taxon>
        <taxon>Microbacteriaceae</taxon>
        <taxon>Microbacterium</taxon>
    </lineage>
</organism>
<proteinExistence type="predicted"/>
<dbReference type="AlphaFoldDB" id="A0A9W6HV73"/>
<evidence type="ECO:0000313" key="4">
    <source>
        <dbReference type="Proteomes" id="UP001142325"/>
    </source>
</evidence>